<sequence length="57" mass="6897">MNKQVKMQFLALLMSLTITFKISYWQFMVKPGFNGNELKWRWSLLVELKINRCCVRN</sequence>
<organism evidence="1">
    <name type="scientific">Arundo donax</name>
    <name type="common">Giant reed</name>
    <name type="synonym">Donax arundinaceus</name>
    <dbReference type="NCBI Taxonomy" id="35708"/>
    <lineage>
        <taxon>Eukaryota</taxon>
        <taxon>Viridiplantae</taxon>
        <taxon>Streptophyta</taxon>
        <taxon>Embryophyta</taxon>
        <taxon>Tracheophyta</taxon>
        <taxon>Spermatophyta</taxon>
        <taxon>Magnoliopsida</taxon>
        <taxon>Liliopsida</taxon>
        <taxon>Poales</taxon>
        <taxon>Poaceae</taxon>
        <taxon>PACMAD clade</taxon>
        <taxon>Arundinoideae</taxon>
        <taxon>Arundineae</taxon>
        <taxon>Arundo</taxon>
    </lineage>
</organism>
<reference evidence="1" key="1">
    <citation type="submission" date="2014-09" db="EMBL/GenBank/DDBJ databases">
        <authorList>
            <person name="Magalhaes I.L.F."/>
            <person name="Oliveira U."/>
            <person name="Santos F.R."/>
            <person name="Vidigal T.H.D.A."/>
            <person name="Brescovit A.D."/>
            <person name="Santos A.J."/>
        </authorList>
    </citation>
    <scope>NUCLEOTIDE SEQUENCE</scope>
    <source>
        <tissue evidence="1">Shoot tissue taken approximately 20 cm above the soil surface</tissue>
    </source>
</reference>
<dbReference type="EMBL" id="GBRH01159383">
    <property type="protein sequence ID" value="JAE38513.1"/>
    <property type="molecule type" value="Transcribed_RNA"/>
</dbReference>
<reference evidence="1" key="2">
    <citation type="journal article" date="2015" name="Data Brief">
        <title>Shoot transcriptome of the giant reed, Arundo donax.</title>
        <authorList>
            <person name="Barrero R.A."/>
            <person name="Guerrero F.D."/>
            <person name="Moolhuijzen P."/>
            <person name="Goolsby J.A."/>
            <person name="Tidwell J."/>
            <person name="Bellgard S.E."/>
            <person name="Bellgard M.I."/>
        </authorList>
    </citation>
    <scope>NUCLEOTIDE SEQUENCE</scope>
    <source>
        <tissue evidence="1">Shoot tissue taken approximately 20 cm above the soil surface</tissue>
    </source>
</reference>
<name>A0A0A9I031_ARUDO</name>
<dbReference type="AlphaFoldDB" id="A0A0A9I031"/>
<proteinExistence type="predicted"/>
<protein>
    <submittedName>
        <fullName evidence="1">Uncharacterized protein</fullName>
    </submittedName>
</protein>
<evidence type="ECO:0000313" key="1">
    <source>
        <dbReference type="EMBL" id="JAE38513.1"/>
    </source>
</evidence>
<accession>A0A0A9I031</accession>